<proteinExistence type="inferred from homology"/>
<dbReference type="PANTHER" id="PTHR11461:SF211">
    <property type="entry name" value="GH10112P-RELATED"/>
    <property type="match status" value="1"/>
</dbReference>
<dbReference type="GO" id="GO:0005615">
    <property type="term" value="C:extracellular space"/>
    <property type="evidence" value="ECO:0007669"/>
    <property type="project" value="InterPro"/>
</dbReference>
<dbReference type="SUPFAM" id="SSF56574">
    <property type="entry name" value="Serpins"/>
    <property type="match status" value="1"/>
</dbReference>
<accession>A0A4R4VEU4</accession>
<comment type="caution">
    <text evidence="3">The sequence shown here is derived from an EMBL/GenBank/DDBJ whole genome shotgun (WGS) entry which is preliminary data.</text>
</comment>
<dbReference type="Proteomes" id="UP000295258">
    <property type="component" value="Unassembled WGS sequence"/>
</dbReference>
<feature type="domain" description="Serpin" evidence="2">
    <location>
        <begin position="65"/>
        <end position="441"/>
    </location>
</feature>
<sequence>MPVDGAHALAMPVDRLVPWPRAGTYGRSCRPRRGFTGMSPPRTCGSCTVTRMNRQLQHDSVTAVNALTARWVQTWPGGSVVMAGAGAWPLLAHLASVAEGQGRKELQEAIGTDAATASQAARNVLSIMDRSTAIRAALGLWSRPDLPLHPAWITTLPAGMYGELTSDPTADQYRLDTWTKEQTGGLIPAMPLQLADDVLLVLAMALTVRTTWLRPFTDGIDLFEVGPWAGSEIHVLRRSTHILDRARVADTPSGPLMMLRVMGTGGIDVHLVLGDDSMKPGHVLSAGMDVLAARHPTTPASFLPAGNPGPGMTVRHVRDHAPDDVLNVTVPRFTITSTHDLLKLPEVFGLATVTDTSRGNFPGISTEPLAITQAQQNAVATFSATGFKSAAITGFAAVAGMAPPPPHRARHIDLDFSHPFGFLAVDRRSRLILTAGWVAEPEIPHAESSH</sequence>
<evidence type="ECO:0000256" key="1">
    <source>
        <dbReference type="RuleBase" id="RU000411"/>
    </source>
</evidence>
<reference evidence="3 4" key="1">
    <citation type="submission" date="2019-03" db="EMBL/GenBank/DDBJ databases">
        <title>Draft genome sequences of novel Actinobacteria.</title>
        <authorList>
            <person name="Sahin N."/>
            <person name="Ay H."/>
            <person name="Saygin H."/>
        </authorList>
    </citation>
    <scope>NUCLEOTIDE SEQUENCE [LARGE SCALE GENOMIC DNA]</scope>
    <source>
        <strain evidence="3 4">KC310</strain>
    </source>
</reference>
<dbReference type="Pfam" id="PF00079">
    <property type="entry name" value="Serpin"/>
    <property type="match status" value="2"/>
</dbReference>
<evidence type="ECO:0000313" key="4">
    <source>
        <dbReference type="Proteomes" id="UP000295258"/>
    </source>
</evidence>
<evidence type="ECO:0000313" key="3">
    <source>
        <dbReference type="EMBL" id="TDD00495.1"/>
    </source>
</evidence>
<organism evidence="3 4">
    <name type="scientific">Nonomuraea deserti</name>
    <dbReference type="NCBI Taxonomy" id="1848322"/>
    <lineage>
        <taxon>Bacteria</taxon>
        <taxon>Bacillati</taxon>
        <taxon>Actinomycetota</taxon>
        <taxon>Actinomycetes</taxon>
        <taxon>Streptosporangiales</taxon>
        <taxon>Streptosporangiaceae</taxon>
        <taxon>Nonomuraea</taxon>
    </lineage>
</organism>
<dbReference type="InterPro" id="IPR036186">
    <property type="entry name" value="Serpin_sf"/>
</dbReference>
<dbReference type="Gene3D" id="3.30.497.10">
    <property type="entry name" value="Antithrombin, subunit I, domain 2"/>
    <property type="match status" value="2"/>
</dbReference>
<dbReference type="InterPro" id="IPR042178">
    <property type="entry name" value="Serpin_sf_1"/>
</dbReference>
<name>A0A4R4VEU4_9ACTN</name>
<protein>
    <submittedName>
        <fullName evidence="3">Proteinase inhibitor I4 serpin</fullName>
    </submittedName>
</protein>
<comment type="similarity">
    <text evidence="1">Belongs to the serpin family.</text>
</comment>
<evidence type="ECO:0000259" key="2">
    <source>
        <dbReference type="SMART" id="SM00093"/>
    </source>
</evidence>
<dbReference type="GO" id="GO:0004867">
    <property type="term" value="F:serine-type endopeptidase inhibitor activity"/>
    <property type="evidence" value="ECO:0007669"/>
    <property type="project" value="InterPro"/>
</dbReference>
<gene>
    <name evidence="3" type="ORF">E1292_28445</name>
</gene>
<dbReference type="AlphaFoldDB" id="A0A4R4VEU4"/>
<keyword evidence="4" id="KW-1185">Reference proteome</keyword>
<dbReference type="InterPro" id="IPR000215">
    <property type="entry name" value="Serpin_fam"/>
</dbReference>
<dbReference type="EMBL" id="SMKO01000092">
    <property type="protein sequence ID" value="TDD00495.1"/>
    <property type="molecule type" value="Genomic_DNA"/>
</dbReference>
<dbReference type="SMART" id="SM00093">
    <property type="entry name" value="SERPIN"/>
    <property type="match status" value="1"/>
</dbReference>
<dbReference type="InterPro" id="IPR023796">
    <property type="entry name" value="Serpin_dom"/>
</dbReference>
<dbReference type="PANTHER" id="PTHR11461">
    <property type="entry name" value="SERINE PROTEASE INHIBITOR, SERPIN"/>
    <property type="match status" value="1"/>
</dbReference>